<proteinExistence type="predicted"/>
<dbReference type="AlphaFoldDB" id="A0A0E9VFC1"/>
<evidence type="ECO:0000313" key="1">
    <source>
        <dbReference type="EMBL" id="JAH75883.1"/>
    </source>
</evidence>
<sequence>MMSFIFTVCQGDSVSSGHSVELDGCLDQGLFQGLETGKGVTSEPCFWISTPETDNDCTHIEIIPILHFHDQWTKY</sequence>
<reference evidence="1" key="1">
    <citation type="submission" date="2014-11" db="EMBL/GenBank/DDBJ databases">
        <authorList>
            <person name="Amaro Gonzalez C."/>
        </authorList>
    </citation>
    <scope>NUCLEOTIDE SEQUENCE</scope>
</reference>
<protein>
    <submittedName>
        <fullName evidence="1">Uncharacterized protein</fullName>
    </submittedName>
</protein>
<accession>A0A0E9VFC1</accession>
<dbReference type="EMBL" id="GBXM01032694">
    <property type="protein sequence ID" value="JAH75883.1"/>
    <property type="molecule type" value="Transcribed_RNA"/>
</dbReference>
<reference evidence="1" key="2">
    <citation type="journal article" date="2015" name="Fish Shellfish Immunol.">
        <title>Early steps in the European eel (Anguilla anguilla)-Vibrio vulnificus interaction in the gills: Role of the RtxA13 toxin.</title>
        <authorList>
            <person name="Callol A."/>
            <person name="Pajuelo D."/>
            <person name="Ebbesson L."/>
            <person name="Teles M."/>
            <person name="MacKenzie S."/>
            <person name="Amaro C."/>
        </authorList>
    </citation>
    <scope>NUCLEOTIDE SEQUENCE</scope>
</reference>
<organism evidence="1">
    <name type="scientific">Anguilla anguilla</name>
    <name type="common">European freshwater eel</name>
    <name type="synonym">Muraena anguilla</name>
    <dbReference type="NCBI Taxonomy" id="7936"/>
    <lineage>
        <taxon>Eukaryota</taxon>
        <taxon>Metazoa</taxon>
        <taxon>Chordata</taxon>
        <taxon>Craniata</taxon>
        <taxon>Vertebrata</taxon>
        <taxon>Euteleostomi</taxon>
        <taxon>Actinopterygii</taxon>
        <taxon>Neopterygii</taxon>
        <taxon>Teleostei</taxon>
        <taxon>Anguilliformes</taxon>
        <taxon>Anguillidae</taxon>
        <taxon>Anguilla</taxon>
    </lineage>
</organism>
<name>A0A0E9VFC1_ANGAN</name>